<dbReference type="RefSeq" id="WP_378931677.1">
    <property type="nucleotide sequence ID" value="NZ_JBHLVO010000003.1"/>
</dbReference>
<dbReference type="Proteomes" id="UP001589854">
    <property type="component" value="Unassembled WGS sequence"/>
</dbReference>
<evidence type="ECO:0000313" key="1">
    <source>
        <dbReference type="EMBL" id="MFC0271047.1"/>
    </source>
</evidence>
<protein>
    <submittedName>
        <fullName evidence="1">Phosphonate C-P lyase system protein PhnG</fullName>
    </submittedName>
</protein>
<reference evidence="1 2" key="1">
    <citation type="submission" date="2024-09" db="EMBL/GenBank/DDBJ databases">
        <authorList>
            <person name="Sun Q."/>
            <person name="Mori K."/>
        </authorList>
    </citation>
    <scope>NUCLEOTIDE SEQUENCE [LARGE SCALE GENOMIC DNA]</scope>
    <source>
        <strain evidence="1 2">CCM 7228</strain>
    </source>
</reference>
<dbReference type="NCBIfam" id="TIGR03293">
    <property type="entry name" value="PhnG_redo"/>
    <property type="match status" value="1"/>
</dbReference>
<dbReference type="InterPro" id="IPR009609">
    <property type="entry name" value="Phosphonate_metab_PhnG"/>
</dbReference>
<comment type="caution">
    <text evidence="1">The sequence shown here is derived from an EMBL/GenBank/DDBJ whole genome shotgun (WGS) entry which is preliminary data.</text>
</comment>
<keyword evidence="1" id="KW-0456">Lyase</keyword>
<sequence>MKKSRLTKILVEGNPTILKDLSTQVEDTMSIQMERSPKTSLVMMKARDSVSMQPFHMGEVLVTECTVSIQRAFGIGVLMGEEPERSYQIAVVDAAFNAELPFTKTWISTLEQEELNIRERHLKESAIVSRSQVNFNTMEDYNDKS</sequence>
<gene>
    <name evidence="1" type="primary">phnG</name>
    <name evidence="1" type="ORF">ACFFIX_06235</name>
</gene>
<keyword evidence="2" id="KW-1185">Reference proteome</keyword>
<name>A0ABV6GDL3_9BACI</name>
<evidence type="ECO:0000313" key="2">
    <source>
        <dbReference type="Proteomes" id="UP001589854"/>
    </source>
</evidence>
<organism evidence="1 2">
    <name type="scientific">Metabacillus herbersteinensis</name>
    <dbReference type="NCBI Taxonomy" id="283816"/>
    <lineage>
        <taxon>Bacteria</taxon>
        <taxon>Bacillati</taxon>
        <taxon>Bacillota</taxon>
        <taxon>Bacilli</taxon>
        <taxon>Bacillales</taxon>
        <taxon>Bacillaceae</taxon>
        <taxon>Metabacillus</taxon>
    </lineage>
</organism>
<dbReference type="GO" id="GO:0016829">
    <property type="term" value="F:lyase activity"/>
    <property type="evidence" value="ECO:0007669"/>
    <property type="project" value="UniProtKB-KW"/>
</dbReference>
<proteinExistence type="predicted"/>
<dbReference type="Pfam" id="PF06754">
    <property type="entry name" value="PhnG"/>
    <property type="match status" value="1"/>
</dbReference>
<dbReference type="EMBL" id="JBHLVO010000003">
    <property type="protein sequence ID" value="MFC0271047.1"/>
    <property type="molecule type" value="Genomic_DNA"/>
</dbReference>
<accession>A0ABV6GDL3</accession>